<dbReference type="AlphaFoldDB" id="G3BCW8"/>
<protein>
    <submittedName>
        <fullName evidence="1">Uncharacterized protein</fullName>
    </submittedName>
</protein>
<accession>G3BCW8</accession>
<gene>
    <name evidence="1" type="ORF">CANTEDRAFT_111283</name>
</gene>
<keyword evidence="2" id="KW-1185">Reference proteome</keyword>
<sequence>MNSFEDDFNGKTMNFQEQQRRQVIMNTIENHDYLLVVASQQNKTVEQVKYELMMKLMRKS</sequence>
<dbReference type="HOGENOM" id="CLU_202018_1_0_1"/>
<dbReference type="eggNOG" id="ENOG502TDXH">
    <property type="taxonomic scope" value="Eukaryota"/>
</dbReference>
<organism evidence="2">
    <name type="scientific">Candida tenuis (strain ATCC 10573 / BCRC 21748 / CBS 615 / JCM 9827 / NBRC 10315 / NRRL Y-1498 / VKM Y-70)</name>
    <name type="common">Yeast</name>
    <name type="synonym">Yamadazyma tenuis</name>
    <dbReference type="NCBI Taxonomy" id="590646"/>
    <lineage>
        <taxon>Eukaryota</taxon>
        <taxon>Fungi</taxon>
        <taxon>Dikarya</taxon>
        <taxon>Ascomycota</taxon>
        <taxon>Saccharomycotina</taxon>
        <taxon>Pichiomycetes</taxon>
        <taxon>Debaryomycetaceae</taxon>
        <taxon>Yamadazyma</taxon>
    </lineage>
</organism>
<evidence type="ECO:0000313" key="1">
    <source>
        <dbReference type="EMBL" id="EGV60227.1"/>
    </source>
</evidence>
<name>G3BCW8_CANTC</name>
<dbReference type="EMBL" id="GL996528">
    <property type="protein sequence ID" value="EGV60227.1"/>
    <property type="molecule type" value="Genomic_DNA"/>
</dbReference>
<evidence type="ECO:0000313" key="2">
    <source>
        <dbReference type="Proteomes" id="UP000000707"/>
    </source>
</evidence>
<reference evidence="1 2" key="1">
    <citation type="journal article" date="2011" name="Proc. Natl. Acad. Sci. U.S.A.">
        <title>Comparative genomics of xylose-fermenting fungi for enhanced biofuel production.</title>
        <authorList>
            <person name="Wohlbach D.J."/>
            <person name="Kuo A."/>
            <person name="Sato T.K."/>
            <person name="Potts K.M."/>
            <person name="Salamov A.A."/>
            <person name="LaButti K.M."/>
            <person name="Sun H."/>
            <person name="Clum A."/>
            <person name="Pangilinan J.L."/>
            <person name="Lindquist E.A."/>
            <person name="Lucas S."/>
            <person name="Lapidus A."/>
            <person name="Jin M."/>
            <person name="Gunawan C."/>
            <person name="Balan V."/>
            <person name="Dale B.E."/>
            <person name="Jeffries T.W."/>
            <person name="Zinkel R."/>
            <person name="Barry K.W."/>
            <person name="Grigoriev I.V."/>
            <person name="Gasch A.P."/>
        </authorList>
    </citation>
    <scope>NUCLEOTIDE SEQUENCE [LARGE SCALE GENOMIC DNA]</scope>
    <source>
        <strain evidence="2">ATCC 10573 / BCRC 21748 / CBS 615 / JCM 9827 / NBRC 10315 / NRRL Y-1498 / VKM Y-70</strain>
    </source>
</reference>
<dbReference type="Proteomes" id="UP000000707">
    <property type="component" value="Unassembled WGS sequence"/>
</dbReference>
<proteinExistence type="predicted"/>
<dbReference type="OrthoDB" id="4016732at2759"/>